<feature type="transmembrane region" description="Helical" evidence="2">
    <location>
        <begin position="82"/>
        <end position="101"/>
    </location>
</feature>
<evidence type="ECO:0000313" key="3">
    <source>
        <dbReference type="EMBL" id="NGM82500.1"/>
    </source>
</evidence>
<dbReference type="Proteomes" id="UP000480151">
    <property type="component" value="Unassembled WGS sequence"/>
</dbReference>
<protein>
    <submittedName>
        <fullName evidence="3">Uncharacterized protein</fullName>
    </submittedName>
</protein>
<feature type="transmembrane region" description="Helical" evidence="2">
    <location>
        <begin position="24"/>
        <end position="45"/>
    </location>
</feature>
<feature type="transmembrane region" description="Helical" evidence="2">
    <location>
        <begin position="52"/>
        <end position="70"/>
    </location>
</feature>
<gene>
    <name evidence="3" type="ORF">G5B47_08725</name>
</gene>
<keyword evidence="2" id="KW-0812">Transmembrane</keyword>
<feature type="region of interest" description="Disordered" evidence="1">
    <location>
        <begin position="269"/>
        <end position="291"/>
    </location>
</feature>
<keyword evidence="4" id="KW-1185">Reference proteome</keyword>
<feature type="transmembrane region" description="Helical" evidence="2">
    <location>
        <begin position="430"/>
        <end position="450"/>
    </location>
</feature>
<evidence type="ECO:0000313" key="4">
    <source>
        <dbReference type="Proteomes" id="UP000480151"/>
    </source>
</evidence>
<feature type="transmembrane region" description="Helical" evidence="2">
    <location>
        <begin position="122"/>
        <end position="146"/>
    </location>
</feature>
<feature type="transmembrane region" description="Helical" evidence="2">
    <location>
        <begin position="324"/>
        <end position="340"/>
    </location>
</feature>
<dbReference type="AlphaFoldDB" id="A0A6M1PGV7"/>
<feature type="transmembrane region" description="Helical" evidence="2">
    <location>
        <begin position="392"/>
        <end position="418"/>
    </location>
</feature>
<evidence type="ECO:0000256" key="1">
    <source>
        <dbReference type="SAM" id="MobiDB-lite"/>
    </source>
</evidence>
<organism evidence="3 4">
    <name type="scientific">Paenibacillus apii</name>
    <dbReference type="NCBI Taxonomy" id="1850370"/>
    <lineage>
        <taxon>Bacteria</taxon>
        <taxon>Bacillati</taxon>
        <taxon>Bacillota</taxon>
        <taxon>Bacilli</taxon>
        <taxon>Bacillales</taxon>
        <taxon>Paenibacillaceae</taxon>
        <taxon>Paenibacillus</taxon>
    </lineage>
</organism>
<evidence type="ECO:0000256" key="2">
    <source>
        <dbReference type="SAM" id="Phobius"/>
    </source>
</evidence>
<keyword evidence="2" id="KW-1133">Transmembrane helix</keyword>
<feature type="transmembrane region" description="Helical" evidence="2">
    <location>
        <begin position="506"/>
        <end position="527"/>
    </location>
</feature>
<dbReference type="RefSeq" id="WP_165096959.1">
    <property type="nucleotide sequence ID" value="NZ_JAAKGU010000003.1"/>
</dbReference>
<proteinExistence type="predicted"/>
<dbReference type="EMBL" id="JAAKGU010000003">
    <property type="protein sequence ID" value="NGM82500.1"/>
    <property type="molecule type" value="Genomic_DNA"/>
</dbReference>
<feature type="transmembrane region" description="Helical" evidence="2">
    <location>
        <begin position="200"/>
        <end position="223"/>
    </location>
</feature>
<feature type="transmembrane region" description="Helical" evidence="2">
    <location>
        <begin position="462"/>
        <end position="486"/>
    </location>
</feature>
<comment type="caution">
    <text evidence="3">The sequence shown here is derived from an EMBL/GenBank/DDBJ whole genome shotgun (WGS) entry which is preliminary data.</text>
</comment>
<name>A0A6M1PGV7_9BACL</name>
<feature type="transmembrane region" description="Helical" evidence="2">
    <location>
        <begin position="346"/>
        <end position="368"/>
    </location>
</feature>
<sequence length="530" mass="56305">MMKAVRLLMAGAMAGYIWNELAPGRAAGIVLSVCSLGAAALLPGIVKGIPRLLGLLFTTAGVVMYARHGTAWQEAINGFGRMLNVITLLTIVPIVSLPIELGGYARRIQTVIRSNIRHTGPLYIVTSLLSFVLSAFMSLATLPMVYRVIRPSVDLYPVEHKERFMSRAITHGYSMPFLWTPVAPIVGVVVEMTGVSWGRMLPLVIPFSLLGLVLDCGMGLAIAGRHRRRMAAPVLAVPASGFRSADIQRASGLKNDVWLRGIGAGDGPAVSDGELRTAHSRPKQPWSSDAEDPDAAASIVAAAEAPENPSSPDLSSPQRGRNPFQILLAMAVFGLSLPLLQAVTGLGFLLLVTLFTIPFALMWAVFISEGRTFVVNIRELLPMQLLRMKDQFLVLICAGFMISAIESTGAGLTVNAGISLLGGLVGEHLFLALIPMIPLALSMAGVHPVVGTALTAGALNPALLHVPVELTAMAMLVGASCSYMLGPYNATAGLMSSLSGETPQRISNWNAPFTAVFLLTAMVFLYVSSM</sequence>
<reference evidence="3 4" key="1">
    <citation type="submission" date="2020-02" db="EMBL/GenBank/DDBJ databases">
        <authorList>
            <person name="Gao J."/>
            <person name="Sun J."/>
        </authorList>
    </citation>
    <scope>NUCLEOTIDE SEQUENCE [LARGE SCALE GENOMIC DNA]</scope>
    <source>
        <strain evidence="3 4">7124</strain>
    </source>
</reference>
<accession>A0A6M1PGV7</accession>
<keyword evidence="2" id="KW-0472">Membrane</keyword>